<dbReference type="HOGENOM" id="CLU_2516110_0_0_1"/>
<reference evidence="1 3" key="1">
    <citation type="journal article" date="2011" name="Nature">
        <title>The Medicago genome provides insight into the evolution of rhizobial symbioses.</title>
        <authorList>
            <person name="Young N.D."/>
            <person name="Debelle F."/>
            <person name="Oldroyd G.E."/>
            <person name="Geurts R."/>
            <person name="Cannon S.B."/>
            <person name="Udvardi M.K."/>
            <person name="Benedito V.A."/>
            <person name="Mayer K.F."/>
            <person name="Gouzy J."/>
            <person name="Schoof H."/>
            <person name="Van de Peer Y."/>
            <person name="Proost S."/>
            <person name="Cook D.R."/>
            <person name="Meyers B.C."/>
            <person name="Spannagl M."/>
            <person name="Cheung F."/>
            <person name="De Mita S."/>
            <person name="Krishnakumar V."/>
            <person name="Gundlach H."/>
            <person name="Zhou S."/>
            <person name="Mudge J."/>
            <person name="Bharti A.K."/>
            <person name="Murray J.D."/>
            <person name="Naoumkina M.A."/>
            <person name="Rosen B."/>
            <person name="Silverstein K.A."/>
            <person name="Tang H."/>
            <person name="Rombauts S."/>
            <person name="Zhao P.X."/>
            <person name="Zhou P."/>
            <person name="Barbe V."/>
            <person name="Bardou P."/>
            <person name="Bechner M."/>
            <person name="Bellec A."/>
            <person name="Berger A."/>
            <person name="Berges H."/>
            <person name="Bidwell S."/>
            <person name="Bisseling T."/>
            <person name="Choisne N."/>
            <person name="Couloux A."/>
            <person name="Denny R."/>
            <person name="Deshpande S."/>
            <person name="Dai X."/>
            <person name="Doyle J.J."/>
            <person name="Dudez A.M."/>
            <person name="Farmer A.D."/>
            <person name="Fouteau S."/>
            <person name="Franken C."/>
            <person name="Gibelin C."/>
            <person name="Gish J."/>
            <person name="Goldstein S."/>
            <person name="Gonzalez A.J."/>
            <person name="Green P.J."/>
            <person name="Hallab A."/>
            <person name="Hartog M."/>
            <person name="Hua A."/>
            <person name="Humphray S.J."/>
            <person name="Jeong D.H."/>
            <person name="Jing Y."/>
            <person name="Jocker A."/>
            <person name="Kenton S.M."/>
            <person name="Kim D.J."/>
            <person name="Klee K."/>
            <person name="Lai H."/>
            <person name="Lang C."/>
            <person name="Lin S."/>
            <person name="Macmil S.L."/>
            <person name="Magdelenat G."/>
            <person name="Matthews L."/>
            <person name="McCorrison J."/>
            <person name="Monaghan E.L."/>
            <person name="Mun J.H."/>
            <person name="Najar F.Z."/>
            <person name="Nicholson C."/>
            <person name="Noirot C."/>
            <person name="O'Bleness M."/>
            <person name="Paule C.R."/>
            <person name="Poulain J."/>
            <person name="Prion F."/>
            <person name="Qin B."/>
            <person name="Qu C."/>
            <person name="Retzel E.F."/>
            <person name="Riddle C."/>
            <person name="Sallet E."/>
            <person name="Samain S."/>
            <person name="Samson N."/>
            <person name="Sanders I."/>
            <person name="Saurat O."/>
            <person name="Scarpelli C."/>
            <person name="Schiex T."/>
            <person name="Segurens B."/>
            <person name="Severin A.J."/>
            <person name="Sherrier D.J."/>
            <person name="Shi R."/>
            <person name="Sims S."/>
            <person name="Singer S.R."/>
            <person name="Sinharoy S."/>
            <person name="Sterck L."/>
            <person name="Viollet A."/>
            <person name="Wang B.B."/>
            <person name="Wang K."/>
            <person name="Wang M."/>
            <person name="Wang X."/>
            <person name="Warfsmann J."/>
            <person name="Weissenbach J."/>
            <person name="White D.D."/>
            <person name="White J.D."/>
            <person name="Wiley G.B."/>
            <person name="Wincker P."/>
            <person name="Xing Y."/>
            <person name="Yang L."/>
            <person name="Yao Z."/>
            <person name="Ying F."/>
            <person name="Zhai J."/>
            <person name="Zhou L."/>
            <person name="Zuber A."/>
            <person name="Denarie J."/>
            <person name="Dixon R.A."/>
            <person name="May G.D."/>
            <person name="Schwartz D.C."/>
            <person name="Rogers J."/>
            <person name="Quetier F."/>
            <person name="Town C.D."/>
            <person name="Roe B.A."/>
        </authorList>
    </citation>
    <scope>NUCLEOTIDE SEQUENCE [LARGE SCALE GENOMIC DNA]</scope>
    <source>
        <strain evidence="1">A17</strain>
        <strain evidence="2 3">cv. Jemalong A17</strain>
    </source>
</reference>
<organism evidence="1 3">
    <name type="scientific">Medicago truncatula</name>
    <name type="common">Barrel medic</name>
    <name type="synonym">Medicago tribuloides</name>
    <dbReference type="NCBI Taxonomy" id="3880"/>
    <lineage>
        <taxon>Eukaryota</taxon>
        <taxon>Viridiplantae</taxon>
        <taxon>Streptophyta</taxon>
        <taxon>Embryophyta</taxon>
        <taxon>Tracheophyta</taxon>
        <taxon>Spermatophyta</taxon>
        <taxon>Magnoliopsida</taxon>
        <taxon>eudicotyledons</taxon>
        <taxon>Gunneridae</taxon>
        <taxon>Pentapetalae</taxon>
        <taxon>rosids</taxon>
        <taxon>fabids</taxon>
        <taxon>Fabales</taxon>
        <taxon>Fabaceae</taxon>
        <taxon>Papilionoideae</taxon>
        <taxon>50 kb inversion clade</taxon>
        <taxon>NPAAA clade</taxon>
        <taxon>Hologalegina</taxon>
        <taxon>IRL clade</taxon>
        <taxon>Trifolieae</taxon>
        <taxon>Medicago</taxon>
    </lineage>
</organism>
<gene>
    <name evidence="1" type="ordered locus">MTR_8g075820</name>
</gene>
<dbReference type="EMBL" id="CM001224">
    <property type="protein sequence ID" value="AET03795.1"/>
    <property type="molecule type" value="Genomic_DNA"/>
</dbReference>
<dbReference type="PaxDb" id="3880-AET03795"/>
<protein>
    <submittedName>
        <fullName evidence="1 2">Uncharacterized protein</fullName>
    </submittedName>
</protein>
<evidence type="ECO:0000313" key="2">
    <source>
        <dbReference type="EnsemblPlants" id="AET03795"/>
    </source>
</evidence>
<reference evidence="2" key="3">
    <citation type="submission" date="2015-04" db="UniProtKB">
        <authorList>
            <consortium name="EnsemblPlants"/>
        </authorList>
    </citation>
    <scope>IDENTIFICATION</scope>
    <source>
        <strain evidence="2">cv. Jemalong A17</strain>
    </source>
</reference>
<accession>G7LC45</accession>
<proteinExistence type="predicted"/>
<keyword evidence="3" id="KW-1185">Reference proteome</keyword>
<reference evidence="1 3" key="2">
    <citation type="journal article" date="2014" name="BMC Genomics">
        <title>An improved genome release (version Mt4.0) for the model legume Medicago truncatula.</title>
        <authorList>
            <person name="Tang H."/>
            <person name="Krishnakumar V."/>
            <person name="Bidwell S."/>
            <person name="Rosen B."/>
            <person name="Chan A."/>
            <person name="Zhou S."/>
            <person name="Gentzbittel L."/>
            <person name="Childs K.L."/>
            <person name="Yandell M."/>
            <person name="Gundlach H."/>
            <person name="Mayer K.F."/>
            <person name="Schwartz D.C."/>
            <person name="Town C.D."/>
        </authorList>
    </citation>
    <scope>GENOME REANNOTATION</scope>
    <source>
        <strain evidence="2 3">cv. Jemalong A17</strain>
    </source>
</reference>
<dbReference type="EnsemblPlants" id="AET03795">
    <property type="protein sequence ID" value="AET03795"/>
    <property type="gene ID" value="MTR_8g075820"/>
</dbReference>
<evidence type="ECO:0000313" key="1">
    <source>
        <dbReference type="EMBL" id="AET03795.1"/>
    </source>
</evidence>
<dbReference type="AlphaFoldDB" id="G7LC45"/>
<dbReference type="Proteomes" id="UP000002051">
    <property type="component" value="Chromosome 8"/>
</dbReference>
<name>G7LC45_MEDTR</name>
<sequence>MQSAPLPPVINFMAEKRAKMKPVSSVICFCQTNMKDGGKKTKVRGENQVFVRFRLSDQLRSSADPTNDFGVINVADPEAWLFQRF</sequence>
<evidence type="ECO:0000313" key="3">
    <source>
        <dbReference type="Proteomes" id="UP000002051"/>
    </source>
</evidence>